<dbReference type="Pfam" id="PF08327">
    <property type="entry name" value="AHSA1"/>
    <property type="match status" value="1"/>
</dbReference>
<evidence type="ECO:0000259" key="2">
    <source>
        <dbReference type="Pfam" id="PF08327"/>
    </source>
</evidence>
<evidence type="ECO:0000313" key="3">
    <source>
        <dbReference type="EMBL" id="TMQ56677.1"/>
    </source>
</evidence>
<gene>
    <name evidence="3" type="ORF">E6K76_12305</name>
</gene>
<accession>A0A538SZ60</accession>
<sequence length="159" mass="17723">MATRKNSPASEQAAPELLITRVLDAPRPLVFEAWTQPEHLEHWQGAPRGFTVTTHEVDLRPGGAFRVCMRSPEGVDHWLRGIYREIVAPGRLVFTHAWLDTQGKPGKETLVTITLAERGGKTLLTLHQTGFQSVESRDGHKEGWTSTFDRLAEYLVGAA</sequence>
<proteinExistence type="inferred from homology"/>
<evidence type="ECO:0000256" key="1">
    <source>
        <dbReference type="ARBA" id="ARBA00006817"/>
    </source>
</evidence>
<comment type="caution">
    <text evidence="3">The sequence shown here is derived from an EMBL/GenBank/DDBJ whole genome shotgun (WGS) entry which is preliminary data.</text>
</comment>
<comment type="similarity">
    <text evidence="1">Belongs to the AHA1 family.</text>
</comment>
<dbReference type="InterPro" id="IPR013538">
    <property type="entry name" value="ASHA1/2-like_C"/>
</dbReference>
<dbReference type="CDD" id="cd07814">
    <property type="entry name" value="SRPBCC_CalC_Aha1-like"/>
    <property type="match status" value="1"/>
</dbReference>
<dbReference type="Proteomes" id="UP000316852">
    <property type="component" value="Unassembled WGS sequence"/>
</dbReference>
<organism evidence="3 4">
    <name type="scientific">Eiseniibacteriota bacterium</name>
    <dbReference type="NCBI Taxonomy" id="2212470"/>
    <lineage>
        <taxon>Bacteria</taxon>
        <taxon>Candidatus Eiseniibacteriota</taxon>
    </lineage>
</organism>
<evidence type="ECO:0000313" key="4">
    <source>
        <dbReference type="Proteomes" id="UP000316852"/>
    </source>
</evidence>
<dbReference type="SUPFAM" id="SSF55961">
    <property type="entry name" value="Bet v1-like"/>
    <property type="match status" value="1"/>
</dbReference>
<dbReference type="AlphaFoldDB" id="A0A538SZ60"/>
<name>A0A538SZ60_UNCEI</name>
<dbReference type="Gene3D" id="3.30.530.20">
    <property type="match status" value="1"/>
</dbReference>
<protein>
    <submittedName>
        <fullName evidence="3">SRPBCC domain-containing protein</fullName>
    </submittedName>
</protein>
<feature type="domain" description="Activator of Hsp90 ATPase homologue 1/2-like C-terminal" evidence="2">
    <location>
        <begin position="24"/>
        <end position="155"/>
    </location>
</feature>
<dbReference type="InterPro" id="IPR023393">
    <property type="entry name" value="START-like_dom_sf"/>
</dbReference>
<reference evidence="3 4" key="1">
    <citation type="journal article" date="2019" name="Nat. Microbiol.">
        <title>Mediterranean grassland soil C-N compound turnover is dependent on rainfall and depth, and is mediated by genomically divergent microorganisms.</title>
        <authorList>
            <person name="Diamond S."/>
            <person name="Andeer P.F."/>
            <person name="Li Z."/>
            <person name="Crits-Christoph A."/>
            <person name="Burstein D."/>
            <person name="Anantharaman K."/>
            <person name="Lane K.R."/>
            <person name="Thomas B.C."/>
            <person name="Pan C."/>
            <person name="Northen T.R."/>
            <person name="Banfield J.F."/>
        </authorList>
    </citation>
    <scope>NUCLEOTIDE SEQUENCE [LARGE SCALE GENOMIC DNA]</scope>
    <source>
        <strain evidence="3">WS_6</strain>
    </source>
</reference>
<dbReference type="EMBL" id="VBOW01000084">
    <property type="protein sequence ID" value="TMQ56677.1"/>
    <property type="molecule type" value="Genomic_DNA"/>
</dbReference>